<dbReference type="Proteomes" id="UP000631535">
    <property type="component" value="Unassembled WGS sequence"/>
</dbReference>
<evidence type="ECO:0000256" key="1">
    <source>
        <dbReference type="SAM" id="MobiDB-lite"/>
    </source>
</evidence>
<accession>A0ABQ2MPY7</accession>
<sequence>MSAEEREQQRGALPVPPESGVSMRTLLASRAAADAVSTPPAGGDDSEGLSGAPGGQGERDAA</sequence>
<evidence type="ECO:0000313" key="2">
    <source>
        <dbReference type="EMBL" id="GGO55696.1"/>
    </source>
</evidence>
<feature type="region of interest" description="Disordered" evidence="1">
    <location>
        <begin position="1"/>
        <end position="62"/>
    </location>
</feature>
<gene>
    <name evidence="2" type="ORF">GCM10012287_47570</name>
</gene>
<dbReference type="EMBL" id="BMMP01000017">
    <property type="protein sequence ID" value="GGO55696.1"/>
    <property type="molecule type" value="Genomic_DNA"/>
</dbReference>
<comment type="caution">
    <text evidence="2">The sequence shown here is derived from an EMBL/GenBank/DDBJ whole genome shotgun (WGS) entry which is preliminary data.</text>
</comment>
<name>A0ABQ2MPY7_9ACTN</name>
<proteinExistence type="predicted"/>
<reference evidence="3" key="1">
    <citation type="journal article" date="2019" name="Int. J. Syst. Evol. Microbiol.">
        <title>The Global Catalogue of Microorganisms (GCM) 10K type strain sequencing project: providing services to taxonomists for standard genome sequencing and annotation.</title>
        <authorList>
            <consortium name="The Broad Institute Genomics Platform"/>
            <consortium name="The Broad Institute Genome Sequencing Center for Infectious Disease"/>
            <person name="Wu L."/>
            <person name="Ma J."/>
        </authorList>
    </citation>
    <scope>NUCLEOTIDE SEQUENCE [LARGE SCALE GENOMIC DNA]</scope>
    <source>
        <strain evidence="3">CGMCC 4.7178</strain>
    </source>
</reference>
<protein>
    <submittedName>
        <fullName evidence="2">Uncharacterized protein</fullName>
    </submittedName>
</protein>
<organism evidence="2 3">
    <name type="scientific">Streptomyces daqingensis</name>
    <dbReference type="NCBI Taxonomy" id="1472640"/>
    <lineage>
        <taxon>Bacteria</taxon>
        <taxon>Bacillati</taxon>
        <taxon>Actinomycetota</taxon>
        <taxon>Actinomycetes</taxon>
        <taxon>Kitasatosporales</taxon>
        <taxon>Streptomycetaceae</taxon>
        <taxon>Streptomyces</taxon>
    </lineage>
</organism>
<dbReference type="RefSeq" id="WP_189039240.1">
    <property type="nucleotide sequence ID" value="NZ_BMMP01000017.1"/>
</dbReference>
<evidence type="ECO:0000313" key="3">
    <source>
        <dbReference type="Proteomes" id="UP000631535"/>
    </source>
</evidence>
<keyword evidence="3" id="KW-1185">Reference proteome</keyword>